<reference evidence="2" key="1">
    <citation type="submission" date="2016-04" db="EMBL/GenBank/DDBJ databases">
        <authorList>
            <person name="Nguyen H.D."/>
            <person name="Samba Siva P."/>
            <person name="Cullis J."/>
            <person name="Levesque C.A."/>
            <person name="Hambleton S."/>
        </authorList>
    </citation>
    <scope>NUCLEOTIDE SEQUENCE</scope>
    <source>
        <strain evidence="2">DAOMC 236426</strain>
    </source>
</reference>
<feature type="non-terminal residue" evidence="2">
    <location>
        <position position="180"/>
    </location>
</feature>
<dbReference type="InterPro" id="IPR013780">
    <property type="entry name" value="Glyco_hydro_b"/>
</dbReference>
<evidence type="ECO:0000256" key="1">
    <source>
        <dbReference type="SAM" id="Phobius"/>
    </source>
</evidence>
<protein>
    <submittedName>
        <fullName evidence="2">Uncharacterized protein</fullName>
    </submittedName>
</protein>
<dbReference type="Gene3D" id="3.20.20.80">
    <property type="entry name" value="Glycosidases"/>
    <property type="match status" value="1"/>
</dbReference>
<dbReference type="EMBL" id="LWDE02003108">
    <property type="protein sequence ID" value="KAE8236136.1"/>
    <property type="molecule type" value="Genomic_DNA"/>
</dbReference>
<evidence type="ECO:0000313" key="2">
    <source>
        <dbReference type="EMBL" id="KAE8236136.1"/>
    </source>
</evidence>
<keyword evidence="1" id="KW-0472">Membrane</keyword>
<sequence>MYTRHRESLVNEDSSWHKGQSWKRKRIVKVAIGIVVLLIILAIALGVGLTLGLRKSDQNRPHVKPVSFPTDGLDLSTKGLQSRGSFFTSSVDSSSAAIFNWTSGGFTFAKYSNDTTKADIIVNTSLPIQEIDGFGAALTDSAAYTLFELKRSNASVYNATLKTLFNMRTGTPILRVPLGS</sequence>
<comment type="caution">
    <text evidence="2">The sequence shown here is derived from an EMBL/GenBank/DDBJ whole genome shotgun (WGS) entry which is preliminary data.</text>
</comment>
<dbReference type="AlphaFoldDB" id="A0A8X7MHX2"/>
<evidence type="ECO:0000313" key="3">
    <source>
        <dbReference type="Proteomes" id="UP000077684"/>
    </source>
</evidence>
<gene>
    <name evidence="2" type="ORF">A4X06_0g9645</name>
</gene>
<accession>A0A8X7MHX2</accession>
<proteinExistence type="predicted"/>
<dbReference type="Gene3D" id="2.60.40.1180">
    <property type="entry name" value="Golgi alpha-mannosidase II"/>
    <property type="match status" value="1"/>
</dbReference>
<keyword evidence="3" id="KW-1185">Reference proteome</keyword>
<keyword evidence="1" id="KW-0812">Transmembrane</keyword>
<keyword evidence="1" id="KW-1133">Transmembrane helix</keyword>
<dbReference type="Proteomes" id="UP000077684">
    <property type="component" value="Unassembled WGS sequence"/>
</dbReference>
<name>A0A8X7MHX2_9BASI</name>
<feature type="transmembrane region" description="Helical" evidence="1">
    <location>
        <begin position="30"/>
        <end position="53"/>
    </location>
</feature>
<reference evidence="2" key="2">
    <citation type="journal article" date="2019" name="IMA Fungus">
        <title>Genome sequencing and comparison of five Tilletia species to identify candidate genes for the detection of regulated species infecting wheat.</title>
        <authorList>
            <person name="Nguyen H.D.T."/>
            <person name="Sultana T."/>
            <person name="Kesanakurti P."/>
            <person name="Hambleton S."/>
        </authorList>
    </citation>
    <scope>NUCLEOTIDE SEQUENCE</scope>
    <source>
        <strain evidence="2">DAOMC 236426</strain>
    </source>
</reference>
<organism evidence="2 3">
    <name type="scientific">Tilletia controversa</name>
    <name type="common">dwarf bunt fungus</name>
    <dbReference type="NCBI Taxonomy" id="13291"/>
    <lineage>
        <taxon>Eukaryota</taxon>
        <taxon>Fungi</taxon>
        <taxon>Dikarya</taxon>
        <taxon>Basidiomycota</taxon>
        <taxon>Ustilaginomycotina</taxon>
        <taxon>Exobasidiomycetes</taxon>
        <taxon>Tilletiales</taxon>
        <taxon>Tilletiaceae</taxon>
        <taxon>Tilletia</taxon>
    </lineage>
</organism>